<dbReference type="Gene3D" id="1.10.150.50">
    <property type="entry name" value="Transcription Factor, Ets-1"/>
    <property type="match status" value="1"/>
</dbReference>
<keyword evidence="4" id="KW-1185">Reference proteome</keyword>
<dbReference type="EMBL" id="CACRXK020016836">
    <property type="protein sequence ID" value="CAB4030392.1"/>
    <property type="molecule type" value="Genomic_DNA"/>
</dbReference>
<name>A0A6S7KUT1_PARCT</name>
<organism evidence="3 4">
    <name type="scientific">Paramuricea clavata</name>
    <name type="common">Red gorgonian</name>
    <name type="synonym">Violescent sea-whip</name>
    <dbReference type="NCBI Taxonomy" id="317549"/>
    <lineage>
        <taxon>Eukaryota</taxon>
        <taxon>Metazoa</taxon>
        <taxon>Cnidaria</taxon>
        <taxon>Anthozoa</taxon>
        <taxon>Octocorallia</taxon>
        <taxon>Malacalcyonacea</taxon>
        <taxon>Plexauridae</taxon>
        <taxon>Paramuricea</taxon>
    </lineage>
</organism>
<dbReference type="Pfam" id="PF07647">
    <property type="entry name" value="SAM_2"/>
    <property type="match status" value="1"/>
</dbReference>
<proteinExistence type="predicted"/>
<evidence type="ECO:0000256" key="1">
    <source>
        <dbReference type="SAM" id="MobiDB-lite"/>
    </source>
</evidence>
<dbReference type="InterPro" id="IPR001660">
    <property type="entry name" value="SAM"/>
</dbReference>
<dbReference type="InterPro" id="IPR013761">
    <property type="entry name" value="SAM/pointed_sf"/>
</dbReference>
<feature type="non-terminal residue" evidence="3">
    <location>
        <position position="265"/>
    </location>
</feature>
<dbReference type="AlphaFoldDB" id="A0A6S7KUT1"/>
<accession>A0A6S7KUT1</accession>
<evidence type="ECO:0000313" key="4">
    <source>
        <dbReference type="Proteomes" id="UP001152795"/>
    </source>
</evidence>
<sequence length="265" mass="29041">MTENSINLNSSVDDVVDFLEEAGLGELKAKFQECEVDGNTFINMDLVDLNALTPKLKLRRILRNKWTEITGMKFSAEGEKLPQPGKLSDSLSLGPALAFGTPECSRPAQSGSRSGLHDTPLVAPSLTPSACNEEGESSPSTNTDAHIGSSIKRKSSVDGRCVSSSKKRVCLFDSKNKDVEHTRSSNGEYTYWLEKFEIPSKWEPMVQAALDNGELTVENKNALNRQLCTSLYACTDKVTKSERDHVAMRLVKKYPCLKSPVGAGH</sequence>
<feature type="region of interest" description="Disordered" evidence="1">
    <location>
        <begin position="102"/>
        <end position="151"/>
    </location>
</feature>
<evidence type="ECO:0000259" key="2">
    <source>
        <dbReference type="Pfam" id="PF07647"/>
    </source>
</evidence>
<dbReference type="SUPFAM" id="SSF47769">
    <property type="entry name" value="SAM/Pointed domain"/>
    <property type="match status" value="1"/>
</dbReference>
<feature type="domain" description="SAM" evidence="2">
    <location>
        <begin position="9"/>
        <end position="53"/>
    </location>
</feature>
<evidence type="ECO:0000313" key="3">
    <source>
        <dbReference type="EMBL" id="CAB4030392.1"/>
    </source>
</evidence>
<dbReference type="Proteomes" id="UP001152795">
    <property type="component" value="Unassembled WGS sequence"/>
</dbReference>
<gene>
    <name evidence="3" type="ORF">PACLA_8A010267</name>
</gene>
<reference evidence="3" key="1">
    <citation type="submission" date="2020-04" db="EMBL/GenBank/DDBJ databases">
        <authorList>
            <person name="Alioto T."/>
            <person name="Alioto T."/>
            <person name="Gomez Garrido J."/>
        </authorList>
    </citation>
    <scope>NUCLEOTIDE SEQUENCE</scope>
    <source>
        <strain evidence="3">A484AB</strain>
    </source>
</reference>
<protein>
    <recommendedName>
        <fullName evidence="2">SAM domain-containing protein</fullName>
    </recommendedName>
</protein>
<comment type="caution">
    <text evidence="3">The sequence shown here is derived from an EMBL/GenBank/DDBJ whole genome shotgun (WGS) entry which is preliminary data.</text>
</comment>